<dbReference type="PANTHER" id="PTHR14155:SF503">
    <property type="entry name" value="OS03G0340100 PROTEIN"/>
    <property type="match status" value="1"/>
</dbReference>
<feature type="region of interest" description="Disordered" evidence="8">
    <location>
        <begin position="70"/>
        <end position="110"/>
    </location>
</feature>
<evidence type="ECO:0000313" key="12">
    <source>
        <dbReference type="Proteomes" id="UP000244336"/>
    </source>
</evidence>
<feature type="domain" description="RING-type" evidence="10">
    <location>
        <begin position="143"/>
        <end position="185"/>
    </location>
</feature>
<evidence type="ECO:0000256" key="3">
    <source>
        <dbReference type="ARBA" id="ARBA00022723"/>
    </source>
</evidence>
<dbReference type="Gene3D" id="3.30.40.10">
    <property type="entry name" value="Zinc/RING finger domain, C3HC4 (zinc finger)"/>
    <property type="match status" value="1"/>
</dbReference>
<dbReference type="AlphaFoldDB" id="A0A2T7CCV9"/>
<organism evidence="11 12">
    <name type="scientific">Panicum hallii var. hallii</name>
    <dbReference type="NCBI Taxonomy" id="1504633"/>
    <lineage>
        <taxon>Eukaryota</taxon>
        <taxon>Viridiplantae</taxon>
        <taxon>Streptophyta</taxon>
        <taxon>Embryophyta</taxon>
        <taxon>Tracheophyta</taxon>
        <taxon>Spermatophyta</taxon>
        <taxon>Magnoliopsida</taxon>
        <taxon>Liliopsida</taxon>
        <taxon>Poales</taxon>
        <taxon>Poaceae</taxon>
        <taxon>PACMAD clade</taxon>
        <taxon>Panicoideae</taxon>
        <taxon>Panicodae</taxon>
        <taxon>Paniceae</taxon>
        <taxon>Panicinae</taxon>
        <taxon>Panicum</taxon>
        <taxon>Panicum sect. Panicum</taxon>
    </lineage>
</organism>
<dbReference type="GO" id="GO:0008270">
    <property type="term" value="F:zinc ion binding"/>
    <property type="evidence" value="ECO:0007669"/>
    <property type="project" value="UniProtKB-KW"/>
</dbReference>
<evidence type="ECO:0000256" key="9">
    <source>
        <dbReference type="SAM" id="Phobius"/>
    </source>
</evidence>
<keyword evidence="12" id="KW-1185">Reference proteome</keyword>
<dbReference type="InterPro" id="IPR001841">
    <property type="entry name" value="Znf_RING"/>
</dbReference>
<dbReference type="Gramene" id="PUZ41180">
    <property type="protein sequence ID" value="PUZ41180"/>
    <property type="gene ID" value="GQ55_9G483600"/>
</dbReference>
<dbReference type="PROSITE" id="PS50089">
    <property type="entry name" value="ZF_RING_2"/>
    <property type="match status" value="1"/>
</dbReference>
<dbReference type="Proteomes" id="UP000244336">
    <property type="component" value="Chromosome 9"/>
</dbReference>
<keyword evidence="9" id="KW-0812">Transmembrane</keyword>
<keyword evidence="3" id="KW-0479">Metal-binding</keyword>
<comment type="similarity">
    <text evidence="6">Belongs to the RING-type zinc finger family. ATL subfamily.</text>
</comment>
<evidence type="ECO:0000259" key="10">
    <source>
        <dbReference type="PROSITE" id="PS50089"/>
    </source>
</evidence>
<accession>A0A2T7CCV9</accession>
<keyword evidence="9" id="KW-1133">Transmembrane helix</keyword>
<comment type="catalytic activity">
    <reaction evidence="1">
        <text>S-ubiquitinyl-[E2 ubiquitin-conjugating enzyme]-L-cysteine + [acceptor protein]-L-lysine = [E2 ubiquitin-conjugating enzyme]-L-cysteine + N(6)-ubiquitinyl-[acceptor protein]-L-lysine.</text>
        <dbReference type="EC" id="2.3.2.27"/>
    </reaction>
</comment>
<evidence type="ECO:0000256" key="2">
    <source>
        <dbReference type="ARBA" id="ARBA00012483"/>
    </source>
</evidence>
<feature type="compositionally biased region" description="Low complexity" evidence="8">
    <location>
        <begin position="90"/>
        <end position="110"/>
    </location>
</feature>
<keyword evidence="9" id="KW-0472">Membrane</keyword>
<dbReference type="EMBL" id="CM009757">
    <property type="protein sequence ID" value="PUZ41180.1"/>
    <property type="molecule type" value="Genomic_DNA"/>
</dbReference>
<feature type="compositionally biased region" description="Acidic residues" evidence="8">
    <location>
        <begin position="70"/>
        <end position="80"/>
    </location>
</feature>
<feature type="transmembrane region" description="Helical" evidence="9">
    <location>
        <begin position="43"/>
        <end position="64"/>
    </location>
</feature>
<feature type="region of interest" description="Disordered" evidence="8">
    <location>
        <begin position="1"/>
        <end position="36"/>
    </location>
</feature>
<name>A0A2T7CCV9_9POAL</name>
<dbReference type="GO" id="GO:0061630">
    <property type="term" value="F:ubiquitin protein ligase activity"/>
    <property type="evidence" value="ECO:0007669"/>
    <property type="project" value="UniProtKB-EC"/>
</dbReference>
<evidence type="ECO:0000313" key="11">
    <source>
        <dbReference type="EMBL" id="PUZ41180.1"/>
    </source>
</evidence>
<keyword evidence="4 7" id="KW-0863">Zinc-finger</keyword>
<evidence type="ECO:0000256" key="6">
    <source>
        <dbReference type="ARBA" id="ARBA00024209"/>
    </source>
</evidence>
<reference evidence="11 12" key="1">
    <citation type="submission" date="2018-04" db="EMBL/GenBank/DDBJ databases">
        <title>WGS assembly of Panicum hallii var. hallii HAL2.</title>
        <authorList>
            <person name="Lovell J."/>
            <person name="Jenkins J."/>
            <person name="Lowry D."/>
            <person name="Mamidi S."/>
            <person name="Sreedasyam A."/>
            <person name="Weng X."/>
            <person name="Barry K."/>
            <person name="Bonette J."/>
            <person name="Campitelli B."/>
            <person name="Daum C."/>
            <person name="Gordon S."/>
            <person name="Gould B."/>
            <person name="Lipzen A."/>
            <person name="MacQueen A."/>
            <person name="Palacio-Mejia J."/>
            <person name="Plott C."/>
            <person name="Shakirov E."/>
            <person name="Shu S."/>
            <person name="Yoshinaga Y."/>
            <person name="Zane M."/>
            <person name="Rokhsar D."/>
            <person name="Grimwood J."/>
            <person name="Schmutz J."/>
            <person name="Juenger T."/>
        </authorList>
    </citation>
    <scope>NUCLEOTIDE SEQUENCE [LARGE SCALE GENOMIC DNA]</scope>
    <source>
        <strain evidence="12">cv. HAL2</strain>
    </source>
</reference>
<dbReference type="SUPFAM" id="SSF57850">
    <property type="entry name" value="RING/U-box"/>
    <property type="match status" value="1"/>
</dbReference>
<keyword evidence="5" id="KW-0862">Zinc</keyword>
<evidence type="ECO:0000256" key="7">
    <source>
        <dbReference type="PROSITE-ProRule" id="PRU00175"/>
    </source>
</evidence>
<dbReference type="OrthoDB" id="8062037at2759"/>
<dbReference type="InterPro" id="IPR013083">
    <property type="entry name" value="Znf_RING/FYVE/PHD"/>
</dbReference>
<evidence type="ECO:0000256" key="1">
    <source>
        <dbReference type="ARBA" id="ARBA00000900"/>
    </source>
</evidence>
<evidence type="ECO:0000256" key="8">
    <source>
        <dbReference type="SAM" id="MobiDB-lite"/>
    </source>
</evidence>
<gene>
    <name evidence="11" type="ORF">GQ55_9G483600</name>
</gene>
<evidence type="ECO:0000256" key="4">
    <source>
        <dbReference type="ARBA" id="ARBA00022771"/>
    </source>
</evidence>
<sequence length="211" mass="21505">MARRFLTSGTAPPPATHGAGAGGAAPPAPRAQGKHHGSSAAKVAIAGNVIVAVLLFAAIVWRVFFSGRGEDDDDDDDDDVAPPAQGAVDGAAVPASPSAASTPGASPRAGGLRKDDLLALPVYVHGSCPDQEGGAGGDGRVECAVCISELRDGDTGRILPRCGHRFHAECVDRWFRSHVTCPLCRAVVADGGFGKSYPKYDAAGCVRQHGS</sequence>
<protein>
    <recommendedName>
        <fullName evidence="2">RING-type E3 ubiquitin transferase</fullName>
        <ecNumber evidence="2">2.3.2.27</ecNumber>
    </recommendedName>
</protein>
<dbReference type="EC" id="2.3.2.27" evidence="2"/>
<dbReference type="InterPro" id="IPR053238">
    <property type="entry name" value="RING-H2_zinc_finger"/>
</dbReference>
<dbReference type="Pfam" id="PF13639">
    <property type="entry name" value="zf-RING_2"/>
    <property type="match status" value="1"/>
</dbReference>
<dbReference type="PANTHER" id="PTHR14155">
    <property type="entry name" value="RING FINGER DOMAIN-CONTAINING"/>
    <property type="match status" value="1"/>
</dbReference>
<proteinExistence type="inferred from homology"/>
<dbReference type="CDD" id="cd16461">
    <property type="entry name" value="RING-H2_EL5-like"/>
    <property type="match status" value="1"/>
</dbReference>
<dbReference type="SMART" id="SM00184">
    <property type="entry name" value="RING"/>
    <property type="match status" value="1"/>
</dbReference>
<evidence type="ECO:0000256" key="5">
    <source>
        <dbReference type="ARBA" id="ARBA00022833"/>
    </source>
</evidence>